<evidence type="ECO:0000256" key="6">
    <source>
        <dbReference type="SAM" id="SignalP"/>
    </source>
</evidence>
<evidence type="ECO:0000256" key="1">
    <source>
        <dbReference type="ARBA" id="ARBA00004442"/>
    </source>
</evidence>
<keyword evidence="4" id="KW-0472">Membrane</keyword>
<dbReference type="EMBL" id="CAAJGR010000033">
    <property type="protein sequence ID" value="VHO06414.1"/>
    <property type="molecule type" value="Genomic_DNA"/>
</dbReference>
<gene>
    <name evidence="7" type="ORF">BAL341_3435</name>
</gene>
<evidence type="ECO:0000256" key="3">
    <source>
        <dbReference type="ARBA" id="ARBA00022729"/>
    </source>
</evidence>
<protein>
    <submittedName>
        <fullName evidence="7">MltA-interacting protein</fullName>
    </submittedName>
</protein>
<evidence type="ECO:0000256" key="4">
    <source>
        <dbReference type="ARBA" id="ARBA00023136"/>
    </source>
</evidence>
<evidence type="ECO:0000313" key="7">
    <source>
        <dbReference type="EMBL" id="VHO06414.1"/>
    </source>
</evidence>
<dbReference type="PANTHER" id="PTHR38776:SF1">
    <property type="entry name" value="MLTA-INTERACTING PROTEIN-RELATED"/>
    <property type="match status" value="1"/>
</dbReference>
<evidence type="ECO:0000256" key="5">
    <source>
        <dbReference type="ARBA" id="ARBA00023237"/>
    </source>
</evidence>
<name>A0A486XXS4_9GAMM</name>
<accession>A0A486XXS4</accession>
<comment type="similarity">
    <text evidence="2">Belongs to the MipA/OmpV family.</text>
</comment>
<dbReference type="AlphaFoldDB" id="A0A486XXS4"/>
<sequence length="274" mass="31367">MLMMKKLLCLMLLCALPLAVHAENGATPGEWQLSISAGYGAIDNPVKGRDDIQMHLLPAISYYGERFYLENTHLGYALYERDKLYLDVVGQFNEDGYFYTFDGSRALGLQEIIVPDLGFVDPDAEPSHKVDKDLSYLAGISLTWKPHGFTLRASALVDITAGHHGSEYHLSLSRDWHWHKLRIRLLGRAVRKSSATNNYYYNFSDTETAGAGRWFYHDGHWQLQWRLAAVYPLTDQLDIIGQWQYNQLDSALSVSPLLTATQYYSRFIGLRYRF</sequence>
<reference evidence="7" key="1">
    <citation type="submission" date="2019-04" db="EMBL/GenBank/DDBJ databases">
        <authorList>
            <person name="Brambilla D."/>
        </authorList>
    </citation>
    <scope>NUCLEOTIDE SEQUENCE</scope>
    <source>
        <strain evidence="7">BAL1</strain>
    </source>
</reference>
<keyword evidence="5" id="KW-0998">Cell outer membrane</keyword>
<dbReference type="PANTHER" id="PTHR38776">
    <property type="entry name" value="MLTA-INTERACTING PROTEIN-RELATED"/>
    <property type="match status" value="1"/>
</dbReference>
<organism evidence="7">
    <name type="scientific">Rheinheimera sp. BAL341</name>
    <dbReference type="NCBI Taxonomy" id="1708203"/>
    <lineage>
        <taxon>Bacteria</taxon>
        <taxon>Pseudomonadati</taxon>
        <taxon>Pseudomonadota</taxon>
        <taxon>Gammaproteobacteria</taxon>
        <taxon>Chromatiales</taxon>
        <taxon>Chromatiaceae</taxon>
        <taxon>Rheinheimera</taxon>
    </lineage>
</organism>
<comment type="subcellular location">
    <subcellularLocation>
        <location evidence="1">Cell outer membrane</location>
    </subcellularLocation>
</comment>
<dbReference type="SUPFAM" id="SSF56935">
    <property type="entry name" value="Porins"/>
    <property type="match status" value="1"/>
</dbReference>
<feature type="chain" id="PRO_5019711881" evidence="6">
    <location>
        <begin position="23"/>
        <end position="274"/>
    </location>
</feature>
<feature type="signal peptide" evidence="6">
    <location>
        <begin position="1"/>
        <end position="22"/>
    </location>
</feature>
<dbReference type="InterPro" id="IPR010583">
    <property type="entry name" value="MipA"/>
</dbReference>
<keyword evidence="3 6" id="KW-0732">Signal</keyword>
<dbReference type="GO" id="GO:0009279">
    <property type="term" value="C:cell outer membrane"/>
    <property type="evidence" value="ECO:0007669"/>
    <property type="project" value="UniProtKB-SubCell"/>
</dbReference>
<evidence type="ECO:0000256" key="2">
    <source>
        <dbReference type="ARBA" id="ARBA00005722"/>
    </source>
</evidence>
<proteinExistence type="inferred from homology"/>
<dbReference type="Pfam" id="PF06629">
    <property type="entry name" value="MipA"/>
    <property type="match status" value="1"/>
</dbReference>